<dbReference type="InterPro" id="IPR017195">
    <property type="entry name" value="ABC_thiamin-permease_prd"/>
</dbReference>
<feature type="transmembrane region" description="Helical" evidence="1">
    <location>
        <begin position="57"/>
        <end position="74"/>
    </location>
</feature>
<organism evidence="2 3">
    <name type="scientific">Parenemella sanctibonifatiensis</name>
    <dbReference type="NCBI Taxonomy" id="2016505"/>
    <lineage>
        <taxon>Bacteria</taxon>
        <taxon>Bacillati</taxon>
        <taxon>Actinomycetota</taxon>
        <taxon>Actinomycetes</taxon>
        <taxon>Propionibacteriales</taxon>
        <taxon>Propionibacteriaceae</taxon>
        <taxon>Parenemella</taxon>
    </lineage>
</organism>
<feature type="transmembrane region" description="Helical" evidence="1">
    <location>
        <begin position="86"/>
        <end position="108"/>
    </location>
</feature>
<dbReference type="Proteomes" id="UP000216533">
    <property type="component" value="Unassembled WGS sequence"/>
</dbReference>
<name>A0A255EA70_9ACTN</name>
<evidence type="ECO:0000313" key="3">
    <source>
        <dbReference type="Proteomes" id="UP000216533"/>
    </source>
</evidence>
<dbReference type="AlphaFoldDB" id="A0A255EA70"/>
<accession>A0A255EA70</accession>
<keyword evidence="1" id="KW-0812">Transmembrane</keyword>
<feature type="transmembrane region" description="Helical" evidence="1">
    <location>
        <begin position="158"/>
        <end position="177"/>
    </location>
</feature>
<dbReference type="RefSeq" id="WP_094450160.1">
    <property type="nucleotide sequence ID" value="NZ_NMVI01000012.1"/>
</dbReference>
<keyword evidence="1" id="KW-1133">Transmembrane helix</keyword>
<evidence type="ECO:0000313" key="2">
    <source>
        <dbReference type="EMBL" id="OYN88468.1"/>
    </source>
</evidence>
<dbReference type="Pfam" id="PF09819">
    <property type="entry name" value="ABC_cobalt"/>
    <property type="match status" value="1"/>
</dbReference>
<comment type="caution">
    <text evidence="2">The sequence shown here is derived from an EMBL/GenBank/DDBJ whole genome shotgun (WGS) entry which is preliminary data.</text>
</comment>
<keyword evidence="1" id="KW-0472">Membrane</keyword>
<evidence type="ECO:0000256" key="1">
    <source>
        <dbReference type="SAM" id="Phobius"/>
    </source>
</evidence>
<sequence>MSAANSDATTGRTPSGRWQLKDIVLVVVLGVVFGFLYWALVQAWGASRLLFGDLSEHVLAGGWLIVAPIAIAIIRRPFAGIAAELIAAVIEFIFLGSPVGPMLAIAALIQGAGSELPFALTRYRNYSWGIFAVSGLLGAGLVFFWSAYRGGWYGTDLFWIRFVIQAISGVILGGLLAKVTVGGIHRTGVVDNYAIGRETR</sequence>
<dbReference type="EMBL" id="NMVI01000012">
    <property type="protein sequence ID" value="OYN88468.1"/>
    <property type="molecule type" value="Genomic_DNA"/>
</dbReference>
<feature type="transmembrane region" description="Helical" evidence="1">
    <location>
        <begin position="23"/>
        <end position="45"/>
    </location>
</feature>
<proteinExistence type="predicted"/>
<reference evidence="2 3" key="1">
    <citation type="submission" date="2017-07" db="EMBL/GenBank/DDBJ databases">
        <title>Draft whole genome sequences of clinical Proprionibacteriaceae strains.</title>
        <authorList>
            <person name="Bernier A.-M."/>
            <person name="Bernard K."/>
            <person name="Domingo M.-C."/>
        </authorList>
    </citation>
    <scope>NUCLEOTIDE SEQUENCE [LARGE SCALE GENOMIC DNA]</scope>
    <source>
        <strain evidence="2 3">NML 160184</strain>
    </source>
</reference>
<feature type="transmembrane region" description="Helical" evidence="1">
    <location>
        <begin position="128"/>
        <end position="146"/>
    </location>
</feature>
<protein>
    <submittedName>
        <fullName evidence="2">Thiamine ABC transporter permease</fullName>
    </submittedName>
</protein>
<gene>
    <name evidence="2" type="ORF">CGZ92_04315</name>
</gene>